<accession>A0ABS1VDK9</accession>
<organism evidence="6 7">
    <name type="scientific">Belnapia mucosa</name>
    <dbReference type="NCBI Taxonomy" id="2804532"/>
    <lineage>
        <taxon>Bacteria</taxon>
        <taxon>Pseudomonadati</taxon>
        <taxon>Pseudomonadota</taxon>
        <taxon>Alphaproteobacteria</taxon>
        <taxon>Acetobacterales</taxon>
        <taxon>Roseomonadaceae</taxon>
        <taxon>Belnapia</taxon>
    </lineage>
</organism>
<keyword evidence="1" id="KW-0547">Nucleotide-binding</keyword>
<gene>
    <name evidence="6" type="ORF">JMJ55_26180</name>
</gene>
<dbReference type="Pfam" id="PF19263">
    <property type="entry name" value="DUF5906"/>
    <property type="match status" value="1"/>
</dbReference>
<dbReference type="PANTHER" id="PTHR35372:SF2">
    <property type="entry name" value="SF3 HELICASE DOMAIN-CONTAINING PROTEIN"/>
    <property type="match status" value="1"/>
</dbReference>
<dbReference type="Gene3D" id="3.40.50.300">
    <property type="entry name" value="P-loop containing nucleotide triphosphate hydrolases"/>
    <property type="match status" value="1"/>
</dbReference>
<evidence type="ECO:0000256" key="2">
    <source>
        <dbReference type="ARBA" id="ARBA00022801"/>
    </source>
</evidence>
<dbReference type="InterPro" id="IPR006500">
    <property type="entry name" value="Helicase_put_C_phage/plasmid"/>
</dbReference>
<reference evidence="6 7" key="1">
    <citation type="submission" date="2021-01" db="EMBL/GenBank/DDBJ databases">
        <title>Belnapia mucosa sp. nov. and Belnapia arida sp. nov., isolated from the Tabernas Desert (Almeria, Spain).</title>
        <authorList>
            <person name="Molina-Menor E."/>
            <person name="Vidal-Verdu A."/>
            <person name="Calonge A."/>
            <person name="Satari L."/>
            <person name="Pereto Magraner J."/>
            <person name="Porcar Miralles M."/>
        </authorList>
    </citation>
    <scope>NUCLEOTIDE SEQUENCE [LARGE SCALE GENOMIC DNA]</scope>
    <source>
        <strain evidence="6 7">T6</strain>
    </source>
</reference>
<dbReference type="RefSeq" id="WP_202828566.1">
    <property type="nucleotide sequence ID" value="NZ_JAEUXJ010000020.1"/>
</dbReference>
<dbReference type="InterPro" id="IPR045455">
    <property type="entry name" value="NrS-1_pol-like_helicase"/>
</dbReference>
<evidence type="ECO:0000259" key="5">
    <source>
        <dbReference type="PROSITE" id="PS51206"/>
    </source>
</evidence>
<dbReference type="PROSITE" id="PS51206">
    <property type="entry name" value="SF3_HELICASE_1"/>
    <property type="match status" value="1"/>
</dbReference>
<protein>
    <recommendedName>
        <fullName evidence="5">SF3 helicase domain-containing protein</fullName>
    </recommendedName>
</protein>
<feature type="domain" description="SF3 helicase" evidence="5">
    <location>
        <begin position="184"/>
        <end position="343"/>
    </location>
</feature>
<dbReference type="InterPro" id="IPR014818">
    <property type="entry name" value="Phage/plasmid_primase_P4_C"/>
</dbReference>
<sequence>MVGANSPEESLRAAGASIEEAPEASPEYSDDAIALAFSAHHAEHLLYVPEWGRWLQWDGVRWVADTVLAVHDLVRRACRKAAARALEAANPRERWSIAGLASAQKVAAVERLVRSDRRHAQASDQFDADPWLLNTPGGVVDLQDGRTRPHRPADLFTKVTATAPVQGCPLWLAFINEITQGDAGAATYLQCWCGYALTGLVREHAFLFLYGPGGNGKSVLLNTLAAVMGDYATVADMDLFTATHGHQHPTGLADLRGARLVVAQETEADKPLAEARVKALTGGDRIKARFMGRDFFAFQPAFKLIMAGNHRPVLRNPDDAMRRRLHLLPLTHRPAQPNPDLPDLLRNEMPGILAWAIEGCLLWQMHGLGMPLVAKEATADYFAEQDLLARWLAERCEDRPSATTLSSVLYRDWSQWATERGEQAGTQKAFSGTLERYRAKKRTNEGVVFIGIKLKPSLGGVL</sequence>
<dbReference type="InterPro" id="IPR051620">
    <property type="entry name" value="ORF904-like_C"/>
</dbReference>
<dbReference type="Proteomes" id="UP000606490">
    <property type="component" value="Unassembled WGS sequence"/>
</dbReference>
<comment type="caution">
    <text evidence="6">The sequence shown here is derived from an EMBL/GenBank/DDBJ whole genome shotgun (WGS) entry which is preliminary data.</text>
</comment>
<keyword evidence="3" id="KW-0067">ATP-binding</keyword>
<feature type="compositionally biased region" description="Low complexity" evidence="4">
    <location>
        <begin position="13"/>
        <end position="24"/>
    </location>
</feature>
<evidence type="ECO:0000256" key="1">
    <source>
        <dbReference type="ARBA" id="ARBA00022741"/>
    </source>
</evidence>
<keyword evidence="7" id="KW-1185">Reference proteome</keyword>
<evidence type="ECO:0000256" key="3">
    <source>
        <dbReference type="ARBA" id="ARBA00022840"/>
    </source>
</evidence>
<evidence type="ECO:0000256" key="4">
    <source>
        <dbReference type="SAM" id="MobiDB-lite"/>
    </source>
</evidence>
<dbReference type="Pfam" id="PF08706">
    <property type="entry name" value="D5_N"/>
    <property type="match status" value="1"/>
</dbReference>
<dbReference type="SMART" id="SM00885">
    <property type="entry name" value="D5_N"/>
    <property type="match status" value="1"/>
</dbReference>
<dbReference type="SUPFAM" id="SSF52540">
    <property type="entry name" value="P-loop containing nucleoside triphosphate hydrolases"/>
    <property type="match status" value="1"/>
</dbReference>
<dbReference type="EMBL" id="JAEUXJ010000020">
    <property type="protein sequence ID" value="MBL6458824.1"/>
    <property type="molecule type" value="Genomic_DNA"/>
</dbReference>
<evidence type="ECO:0000313" key="7">
    <source>
        <dbReference type="Proteomes" id="UP000606490"/>
    </source>
</evidence>
<dbReference type="InterPro" id="IPR014015">
    <property type="entry name" value="Helicase_SF3_DNA-vir"/>
</dbReference>
<evidence type="ECO:0000313" key="6">
    <source>
        <dbReference type="EMBL" id="MBL6458824.1"/>
    </source>
</evidence>
<dbReference type="PANTHER" id="PTHR35372">
    <property type="entry name" value="ATP BINDING PROTEIN-RELATED"/>
    <property type="match status" value="1"/>
</dbReference>
<feature type="region of interest" description="Disordered" evidence="4">
    <location>
        <begin position="1"/>
        <end position="24"/>
    </location>
</feature>
<keyword evidence="2" id="KW-0378">Hydrolase</keyword>
<dbReference type="InterPro" id="IPR027417">
    <property type="entry name" value="P-loop_NTPase"/>
</dbReference>
<proteinExistence type="predicted"/>
<dbReference type="NCBIfam" id="TIGR01613">
    <property type="entry name" value="primase_Cterm"/>
    <property type="match status" value="1"/>
</dbReference>
<name>A0ABS1VDK9_9PROT</name>